<keyword evidence="3" id="KW-1185">Reference proteome</keyword>
<accession>A0AAJ5LCU6</accession>
<protein>
    <submittedName>
        <fullName evidence="2">Uncharacterized protein</fullName>
    </submittedName>
</protein>
<dbReference type="AlphaFoldDB" id="A0AAJ5LCU6"/>
<evidence type="ECO:0000256" key="1">
    <source>
        <dbReference type="SAM" id="MobiDB-lite"/>
    </source>
</evidence>
<evidence type="ECO:0000313" key="3">
    <source>
        <dbReference type="Proteomes" id="UP000093740"/>
    </source>
</evidence>
<evidence type="ECO:0000313" key="2">
    <source>
        <dbReference type="EMBL" id="UOE96822.1"/>
    </source>
</evidence>
<dbReference type="RefSeq" id="WP_236938500.1">
    <property type="nucleotide sequence ID" value="NZ_CP014334.2"/>
</dbReference>
<name>A0AAJ5LCU6_FERIS</name>
<sequence>MSIIKSSTIAKLLFIGVMILTFSATAFGIEYRARIDNMELGRIQVEFTKNGWISVSEIQYGEKYTIETRTVYGKNGFFEIYEATFKTNGDLVAKILGVNRAGKTTITLYAYYDPKSPSVKTFTFTEQNIVLLDNNFIIPHFEMLLKMPQPQFQILIPQALFNPSKTDKASGVAQLKRLSENVYMLSYEGTDIKITTDKSGIVKMEYNNGIVVERVVQKKSEQVGNTANNPTTKNQQNAQPTSKGGK</sequence>
<reference evidence="2 3" key="1">
    <citation type="journal article" date="2015" name="Stand. Genomic Sci.">
        <title>Genome sequence of a native-feather degrading extremely thermophilic Eubacterium, Fervidobacterium islandicum AW-1.</title>
        <authorList>
            <person name="Lee Y.J."/>
            <person name="Jeong H."/>
            <person name="Park G.S."/>
            <person name="Kwak Y."/>
            <person name="Lee S.J."/>
            <person name="Lee S.J."/>
            <person name="Park M.K."/>
            <person name="Kim J.Y."/>
            <person name="Kang H.K."/>
            <person name="Shin J.H."/>
            <person name="Lee D.W."/>
        </authorList>
    </citation>
    <scope>NUCLEOTIDE SEQUENCE [LARGE SCALE GENOMIC DNA]</scope>
    <source>
        <strain evidence="2 3">AW-1</strain>
    </source>
</reference>
<feature type="region of interest" description="Disordered" evidence="1">
    <location>
        <begin position="221"/>
        <end position="246"/>
    </location>
</feature>
<gene>
    <name evidence="2" type="ORF">NA23_02810</name>
</gene>
<dbReference type="EMBL" id="CP014334">
    <property type="protein sequence ID" value="UOE96822.1"/>
    <property type="molecule type" value="Genomic_DNA"/>
</dbReference>
<dbReference type="Proteomes" id="UP000093740">
    <property type="component" value="Chromosome"/>
</dbReference>
<organism evidence="2 3">
    <name type="scientific">Fervidobacterium islandicum</name>
    <dbReference type="NCBI Taxonomy" id="2423"/>
    <lineage>
        <taxon>Bacteria</taxon>
        <taxon>Thermotogati</taxon>
        <taxon>Thermotogota</taxon>
        <taxon>Thermotogae</taxon>
        <taxon>Thermotogales</taxon>
        <taxon>Fervidobacteriaceae</taxon>
        <taxon>Fervidobacterium</taxon>
    </lineage>
</organism>
<proteinExistence type="predicted"/>
<dbReference type="KEGG" id="fia:NA23_02810"/>
<feature type="compositionally biased region" description="Polar residues" evidence="1">
    <location>
        <begin position="222"/>
        <end position="246"/>
    </location>
</feature>